<dbReference type="Pfam" id="PF00106">
    <property type="entry name" value="adh_short"/>
    <property type="match status" value="1"/>
</dbReference>
<dbReference type="SUPFAM" id="SSF51735">
    <property type="entry name" value="NAD(P)-binding Rossmann-fold domains"/>
    <property type="match status" value="1"/>
</dbReference>
<dbReference type="InterPro" id="IPR036291">
    <property type="entry name" value="NAD(P)-bd_dom_sf"/>
</dbReference>
<dbReference type="PRINTS" id="PR00081">
    <property type="entry name" value="GDHRDH"/>
</dbReference>
<accession>A0ABW2L153</accession>
<dbReference type="PANTHER" id="PTHR45458">
    <property type="entry name" value="SHORT-CHAIN DEHYDROGENASE/REDUCTASE SDR"/>
    <property type="match status" value="1"/>
</dbReference>
<reference evidence="2" key="1">
    <citation type="journal article" date="2019" name="Int. J. Syst. Evol. Microbiol.">
        <title>The Global Catalogue of Microorganisms (GCM) 10K type strain sequencing project: providing services to taxonomists for standard genome sequencing and annotation.</title>
        <authorList>
            <consortium name="The Broad Institute Genomics Platform"/>
            <consortium name="The Broad Institute Genome Sequencing Center for Infectious Disease"/>
            <person name="Wu L."/>
            <person name="Ma J."/>
        </authorList>
    </citation>
    <scope>NUCLEOTIDE SEQUENCE [LARGE SCALE GENOMIC DNA]</scope>
    <source>
        <strain evidence="2">CGMCC 1.16275</strain>
    </source>
</reference>
<evidence type="ECO:0000313" key="2">
    <source>
        <dbReference type="Proteomes" id="UP001596456"/>
    </source>
</evidence>
<dbReference type="EMBL" id="JBHTCM010000029">
    <property type="protein sequence ID" value="MFC7335454.1"/>
    <property type="molecule type" value="Genomic_DNA"/>
</dbReference>
<keyword evidence="2" id="KW-1185">Reference proteome</keyword>
<dbReference type="PANTHER" id="PTHR45458:SF1">
    <property type="entry name" value="SHORT CHAIN DEHYDROGENASE"/>
    <property type="match status" value="1"/>
</dbReference>
<dbReference type="RefSeq" id="WP_377361095.1">
    <property type="nucleotide sequence ID" value="NZ_JBHTCM010000029.1"/>
</dbReference>
<dbReference type="CDD" id="cd05325">
    <property type="entry name" value="carb_red_sniffer_like_SDR_c"/>
    <property type="match status" value="1"/>
</dbReference>
<dbReference type="InterPro" id="IPR002347">
    <property type="entry name" value="SDR_fam"/>
</dbReference>
<organism evidence="1 2">
    <name type="scientific">Rhodocista pekingensis</name>
    <dbReference type="NCBI Taxonomy" id="201185"/>
    <lineage>
        <taxon>Bacteria</taxon>
        <taxon>Pseudomonadati</taxon>
        <taxon>Pseudomonadota</taxon>
        <taxon>Alphaproteobacteria</taxon>
        <taxon>Rhodospirillales</taxon>
        <taxon>Azospirillaceae</taxon>
        <taxon>Rhodocista</taxon>
    </lineage>
</organism>
<comment type="caution">
    <text evidence="1">The sequence shown here is derived from an EMBL/GenBank/DDBJ whole genome shotgun (WGS) entry which is preliminary data.</text>
</comment>
<proteinExistence type="predicted"/>
<dbReference type="Proteomes" id="UP001596456">
    <property type="component" value="Unassembled WGS sequence"/>
</dbReference>
<dbReference type="InterPro" id="IPR052184">
    <property type="entry name" value="SDR_enzymes"/>
</dbReference>
<evidence type="ECO:0000313" key="1">
    <source>
        <dbReference type="EMBL" id="MFC7335454.1"/>
    </source>
</evidence>
<dbReference type="Gene3D" id="3.40.50.720">
    <property type="entry name" value="NAD(P)-binding Rossmann-like Domain"/>
    <property type="match status" value="1"/>
</dbReference>
<protein>
    <submittedName>
        <fullName evidence="1">SDR family oxidoreductase</fullName>
    </submittedName>
</protein>
<sequence length="228" mass="24198">MPTLVVTGASRGIGLEFARQYAADGWRVIAGVRHPDKAEALRAVSGVEVHRLDVADPASIEAFAAGLEGEVVDLLINNAGIMGPHPHQQNQVTLDVAGWEETLRVNALGPVLVTLALTPNLTRALKPVAATVTSQMGSIAENSGGGYYAYRMSKAAVNMGMKNLSLDLRDRNIAVVVLHPGWVQTDMGGEQAPVKPAESVAGLRRVLAGVGIGHSGRFYSYRGEELPW</sequence>
<gene>
    <name evidence="1" type="ORF">ACFQPS_19955</name>
</gene>
<name>A0ABW2L153_9PROT</name>